<gene>
    <name evidence="1" type="ORF">PJIAN_3248</name>
</gene>
<dbReference type="AlphaFoldDB" id="A0A170ZRB4"/>
<accession>A0A170ZRB4</accession>
<reference evidence="2" key="1">
    <citation type="submission" date="2016-04" db="EMBL/GenBank/DDBJ databases">
        <title>Draft genome sequence of Paludibacter jiangxiensis strain NM7.</title>
        <authorList>
            <person name="Qiu Y."/>
            <person name="Matsuura N."/>
            <person name="Ohashi A."/>
            <person name="Tourlousse M.D."/>
            <person name="Sekiguchi Y."/>
        </authorList>
    </citation>
    <scope>NUCLEOTIDE SEQUENCE [LARGE SCALE GENOMIC DNA]</scope>
    <source>
        <strain evidence="2">NM7</strain>
    </source>
</reference>
<comment type="caution">
    <text evidence="1">The sequence shown here is derived from an EMBL/GenBank/DDBJ whole genome shotgun (WGS) entry which is preliminary data.</text>
</comment>
<proteinExistence type="predicted"/>
<keyword evidence="2" id="KW-1185">Reference proteome</keyword>
<organism evidence="1 2">
    <name type="scientific">Paludibacter jiangxiensis</name>
    <dbReference type="NCBI Taxonomy" id="681398"/>
    <lineage>
        <taxon>Bacteria</taxon>
        <taxon>Pseudomonadati</taxon>
        <taxon>Bacteroidota</taxon>
        <taxon>Bacteroidia</taxon>
        <taxon>Bacteroidales</taxon>
        <taxon>Paludibacteraceae</taxon>
        <taxon>Paludibacter</taxon>
    </lineage>
</organism>
<dbReference type="EMBL" id="BDCR01000003">
    <property type="protein sequence ID" value="GAT62936.1"/>
    <property type="molecule type" value="Genomic_DNA"/>
</dbReference>
<evidence type="ECO:0000313" key="2">
    <source>
        <dbReference type="Proteomes" id="UP000076586"/>
    </source>
</evidence>
<name>A0A170ZRB4_9BACT</name>
<protein>
    <submittedName>
        <fullName evidence="1">Uncharacterized protein</fullName>
    </submittedName>
</protein>
<dbReference type="Proteomes" id="UP000076586">
    <property type="component" value="Unassembled WGS sequence"/>
</dbReference>
<sequence length="68" mass="7953">MTLEDVSCELIFTIKALRELRYMLPLILIFSCLRYFEVYQSGNEAKYSLTNGFIDLEMLSVKKLINNP</sequence>
<reference evidence="2" key="2">
    <citation type="journal article" date="2017" name="Genome Announc.">
        <title>Draft genome sequence of Paludibacter jiangxiensis NM7(T), a propionate-producing fermentative bacterium.</title>
        <authorList>
            <person name="Qiu Y.-L."/>
            <person name="Tourlousse D.M."/>
            <person name="Matsuura N."/>
            <person name="Ohashi A."/>
            <person name="Sekiguchi Y."/>
        </authorList>
    </citation>
    <scope>NUCLEOTIDE SEQUENCE [LARGE SCALE GENOMIC DNA]</scope>
    <source>
        <strain evidence="2">NM7</strain>
    </source>
</reference>
<evidence type="ECO:0000313" key="1">
    <source>
        <dbReference type="EMBL" id="GAT62936.1"/>
    </source>
</evidence>